<keyword evidence="17" id="KW-1185">Reference proteome</keyword>
<evidence type="ECO:0000313" key="16">
    <source>
        <dbReference type="EMBL" id="KAK3094622.1"/>
    </source>
</evidence>
<comment type="subcellular location">
    <subcellularLocation>
        <location evidence="1">Vacuole membrane</location>
        <topology evidence="1">Multi-pass membrane protein</topology>
    </subcellularLocation>
</comment>
<evidence type="ECO:0000256" key="9">
    <source>
        <dbReference type="ARBA" id="ARBA00023136"/>
    </source>
</evidence>
<evidence type="ECO:0000256" key="4">
    <source>
        <dbReference type="ARBA" id="ARBA00022692"/>
    </source>
</evidence>
<evidence type="ECO:0000256" key="3">
    <source>
        <dbReference type="ARBA" id="ARBA00022448"/>
    </source>
</evidence>
<dbReference type="InterPro" id="IPR003439">
    <property type="entry name" value="ABC_transporter-like_ATP-bd"/>
</dbReference>
<feature type="transmembrane region" description="Helical" evidence="13">
    <location>
        <begin position="93"/>
        <end position="126"/>
    </location>
</feature>
<evidence type="ECO:0000256" key="6">
    <source>
        <dbReference type="ARBA" id="ARBA00022741"/>
    </source>
</evidence>
<dbReference type="PROSITE" id="PS50893">
    <property type="entry name" value="ABC_TRANSPORTER_2"/>
    <property type="match status" value="2"/>
</dbReference>
<dbReference type="InterPro" id="IPR003593">
    <property type="entry name" value="AAA+_ATPase"/>
</dbReference>
<feature type="transmembrane region" description="Helical" evidence="13">
    <location>
        <begin position="393"/>
        <end position="410"/>
    </location>
</feature>
<feature type="transmembrane region" description="Helical" evidence="13">
    <location>
        <begin position="1021"/>
        <end position="1045"/>
    </location>
</feature>
<dbReference type="PROSITE" id="PS00211">
    <property type="entry name" value="ABC_TRANSPORTER_1"/>
    <property type="match status" value="2"/>
</dbReference>
<sequence>FQNDDVLSGDSPDFTPCFQDTVLVYIPFGWLLVTLPFYIRYLLKKPPGSSLPVTTISVIKSVLCLVLLILVIVEIWSHDTHGYLCQSDHVPTAYYLGAAIRIVFYLSCPSSIVYYVNFAVIVIQLVLHSFADKERKPGYQDLGQKVRCPESQSSTLNKLTFWWLSSVVMKAYKRTIGITDLWEQTPDLQSDICIPELEKEWFKEVEQCKSAPVRTESIVYKRRSNILEKQNNGKAEDEPLLPNKEYAEFYRKVEPEKRPSLYKALIRTYWKTWIFSCLLKIIDDVFALGQPFLLKYIIALIENKDPTQPTDWTGYTLAILFFLSGMGTTVFFSQAGFQMMRLGLQVKTAVIGLIYRKALTMSNASKKNYTVGDIVNLMSVDCQRVQNGFQLQYEVVSFFVMVGLGLYLVWIEMGLATLGCMAAILIVAGLNILMGKIQQKIQLAILKMKSSRIRLLKEVLNGIKVLKMYTWEPSFTSKLLGIRGGEMKFLGKFANVTSVAILLSAHSPFFMTFSVLLIYVAMSGSSYLSAAKVFTAVSTVNILRFSLSMVPYVISGVTQTFYQQLIVSLGRIQAFLWKEDLDLSNVSNSDNSDHAISIENGSFTWDREDPNVTLKNIEVKVPDGKLVAVVGQVGSGKSSLISAILGELEKLSGEVNVKGSVAYVPQEAWIQNLTVKDNILFGEKYSKRKYEKVIKACALLPDLAILSAGDQTEIGEKGINVSGGQKQRISLARAVYNNCDVYLLDDPLSAVDSHVGKDLFKNVVGNNGLLKNKTRILVTHGIHWLPMVDTIIVMEKGRIREVGTYDELLQRKDAFAHFLQTCLLQNDPDEDGEDKESKLNDYNVWNAVAVLRSYNVMTRNLNEDLKSSRAFQKDDKQSSARLAKGGIADKDPKREIQRQISENLSALTESLSRGNVATLSAAISDGTNLPYDEEKDNKDRNKNSAGNLTTEETTKIGSVKFAVFLSYIKAMGYFATFFSVFSLAAFHGLTVYGNFFLTYWTEDEYLNNQSLSYTSEYTNRNVYYLTVYGVLGIFQGIFVLTFALVGMHSLVRASGAFHSAMLHSIMRSPMSFFDTTPLGRIMNRFSSDIDILDDRLPFSYRLFFYHFFSMVGILVVISITTPVFLVAIIPVGVVYILILRFYLPTARQLKRIESVTRSPIFNHFSETISGTSLIRAYKATDRFIAESNNRVDTNSSFFFGAITGSWWIGIRLEFLGNILILAAALFSIIQTDINGADVGLSLTYSMQIIYSLNFVIQAVSELEMNIVSAERVEEYAVLRSEADWIIPSRRPHISWPETGNIKFKDYTTRYRPGLDLVLKGISCNIKDGEKIGIVGRTGAGKSSMTLSLFRLIEAAGGGIDIDNVRISDLGLHDLRSKVTILPQDPILFSGPLKQNLDPLEIFSDSDMWLAIERAHLKPYIMTQPAQLNMECGEGGSNFSVGQRQLVCLARTLLHKTKVLILDEATAAVDIETDELIQETIRTEFSECTVLTIAHRLNTVMDYDRIMVLDKGLIVEFDSPKELLSKTNGVFYGMAKDANLVG</sequence>
<dbReference type="EC" id="7.6.2.3" evidence="10"/>
<comment type="catalytic activity">
    <reaction evidence="11">
        <text>leukotriene C4(in) + ATP + H2O = leukotriene C4(out) + ADP + phosphate + H(+)</text>
        <dbReference type="Rhea" id="RHEA:38963"/>
        <dbReference type="ChEBI" id="CHEBI:15377"/>
        <dbReference type="ChEBI" id="CHEBI:15378"/>
        <dbReference type="ChEBI" id="CHEBI:30616"/>
        <dbReference type="ChEBI" id="CHEBI:43474"/>
        <dbReference type="ChEBI" id="CHEBI:57973"/>
        <dbReference type="ChEBI" id="CHEBI:456216"/>
    </reaction>
    <physiologicalReaction direction="left-to-right" evidence="11">
        <dbReference type="Rhea" id="RHEA:38964"/>
    </physiologicalReaction>
</comment>
<evidence type="ECO:0000256" key="2">
    <source>
        <dbReference type="ARBA" id="ARBA00009726"/>
    </source>
</evidence>
<dbReference type="InterPro" id="IPR017871">
    <property type="entry name" value="ABC_transporter-like_CS"/>
</dbReference>
<dbReference type="SUPFAM" id="SSF90123">
    <property type="entry name" value="ABC transporter transmembrane region"/>
    <property type="match status" value="2"/>
</dbReference>
<keyword evidence="9 13" id="KW-0472">Membrane</keyword>
<dbReference type="PROSITE" id="PS50929">
    <property type="entry name" value="ABC_TM1F"/>
    <property type="match status" value="2"/>
</dbReference>
<feature type="transmembrane region" description="Helical" evidence="13">
    <location>
        <begin position="493"/>
        <end position="522"/>
    </location>
</feature>
<feature type="compositionally biased region" description="Basic and acidic residues" evidence="12">
    <location>
        <begin position="868"/>
        <end position="878"/>
    </location>
</feature>
<evidence type="ECO:0000259" key="14">
    <source>
        <dbReference type="PROSITE" id="PS50893"/>
    </source>
</evidence>
<feature type="domain" description="ABC transmembrane type-1" evidence="15">
    <location>
        <begin position="274"/>
        <end position="559"/>
    </location>
</feature>
<feature type="transmembrane region" description="Helical" evidence="13">
    <location>
        <begin position="1125"/>
        <end position="1143"/>
    </location>
</feature>
<evidence type="ECO:0000256" key="11">
    <source>
        <dbReference type="ARBA" id="ARBA00047523"/>
    </source>
</evidence>
<dbReference type="FunFam" id="3.40.50.300:FF:000293">
    <property type="entry name" value="ATP binding cassette subfamily C member 1"/>
    <property type="match status" value="1"/>
</dbReference>
<evidence type="ECO:0000256" key="5">
    <source>
        <dbReference type="ARBA" id="ARBA00022737"/>
    </source>
</evidence>
<feature type="transmembrane region" description="Helical" evidence="13">
    <location>
        <begin position="973"/>
        <end position="1001"/>
    </location>
</feature>
<dbReference type="EMBL" id="VSWD01000008">
    <property type="protein sequence ID" value="KAK3094622.1"/>
    <property type="molecule type" value="Genomic_DNA"/>
</dbReference>
<feature type="transmembrane region" description="Helical" evidence="13">
    <location>
        <begin position="22"/>
        <end position="39"/>
    </location>
</feature>
<feature type="domain" description="ABC transporter" evidence="14">
    <location>
        <begin position="596"/>
        <end position="821"/>
    </location>
</feature>
<dbReference type="InterPro" id="IPR027417">
    <property type="entry name" value="P-loop_NTPase"/>
</dbReference>
<feature type="transmembrane region" description="Helical" evidence="13">
    <location>
        <begin position="51"/>
        <end position="73"/>
    </location>
</feature>
<dbReference type="Gene3D" id="1.20.1560.10">
    <property type="entry name" value="ABC transporter type 1, transmembrane domain"/>
    <property type="match status" value="2"/>
</dbReference>
<dbReference type="Proteomes" id="UP001186944">
    <property type="component" value="Unassembled WGS sequence"/>
</dbReference>
<comment type="similarity">
    <text evidence="2">Belongs to the ABC transporter superfamily. ABCC family. Conjugate transporter (TC 3.A.1.208) subfamily.</text>
</comment>
<dbReference type="InterPro" id="IPR036640">
    <property type="entry name" value="ABC1_TM_sf"/>
</dbReference>
<evidence type="ECO:0000256" key="12">
    <source>
        <dbReference type="SAM" id="MobiDB-lite"/>
    </source>
</evidence>
<proteinExistence type="inferred from homology"/>
<feature type="transmembrane region" description="Helical" evidence="13">
    <location>
        <begin position="1102"/>
        <end position="1119"/>
    </location>
</feature>
<dbReference type="GO" id="GO:0016887">
    <property type="term" value="F:ATP hydrolysis activity"/>
    <property type="evidence" value="ECO:0007669"/>
    <property type="project" value="InterPro"/>
</dbReference>
<protein>
    <recommendedName>
        <fullName evidence="10">ABC-type glutathione-S-conjugate transporter</fullName>
        <ecNumber evidence="10">7.6.2.3</ecNumber>
    </recommendedName>
</protein>
<evidence type="ECO:0000256" key="10">
    <source>
        <dbReference type="ARBA" id="ARBA00024220"/>
    </source>
</evidence>
<dbReference type="FunFam" id="1.20.1560.10:FF:000001">
    <property type="entry name" value="ATP-binding cassette subfamily C member 1"/>
    <property type="match status" value="1"/>
</dbReference>
<gene>
    <name evidence="16" type="ORF">FSP39_004144</name>
</gene>
<feature type="domain" description="ABC transporter" evidence="14">
    <location>
        <begin position="1301"/>
        <end position="1535"/>
    </location>
</feature>
<name>A0AA89C4L8_PINIB</name>
<evidence type="ECO:0000259" key="15">
    <source>
        <dbReference type="PROSITE" id="PS50929"/>
    </source>
</evidence>
<dbReference type="CDD" id="cd18603">
    <property type="entry name" value="ABC_6TM_MRP1_2_3_6_D2_like"/>
    <property type="match status" value="1"/>
</dbReference>
<dbReference type="Pfam" id="PF00664">
    <property type="entry name" value="ABC_membrane"/>
    <property type="match status" value="2"/>
</dbReference>
<feature type="region of interest" description="Disordered" evidence="12">
    <location>
        <begin position="928"/>
        <end position="947"/>
    </location>
</feature>
<feature type="non-terminal residue" evidence="16">
    <location>
        <position position="1"/>
    </location>
</feature>
<dbReference type="Pfam" id="PF00005">
    <property type="entry name" value="ABC_tran"/>
    <property type="match status" value="2"/>
</dbReference>
<reference evidence="16" key="1">
    <citation type="submission" date="2019-08" db="EMBL/GenBank/DDBJ databases">
        <title>The improved chromosome-level genome for the pearl oyster Pinctada fucata martensii using PacBio sequencing and Hi-C.</title>
        <authorList>
            <person name="Zheng Z."/>
        </authorList>
    </citation>
    <scope>NUCLEOTIDE SEQUENCE</scope>
    <source>
        <strain evidence="16">ZZ-2019</strain>
        <tissue evidence="16">Adductor muscle</tissue>
    </source>
</reference>
<dbReference type="InterPro" id="IPR050173">
    <property type="entry name" value="ABC_transporter_C-like"/>
</dbReference>
<dbReference type="GO" id="GO:0005774">
    <property type="term" value="C:vacuolar membrane"/>
    <property type="evidence" value="ECO:0007669"/>
    <property type="project" value="UniProtKB-SubCell"/>
</dbReference>
<dbReference type="SUPFAM" id="SSF52540">
    <property type="entry name" value="P-loop containing nucleoside triphosphate hydrolases"/>
    <property type="match status" value="2"/>
</dbReference>
<feature type="transmembrane region" description="Helical" evidence="13">
    <location>
        <begin position="416"/>
        <end position="434"/>
    </location>
</feature>
<evidence type="ECO:0000313" key="17">
    <source>
        <dbReference type="Proteomes" id="UP001186944"/>
    </source>
</evidence>
<dbReference type="GO" id="GO:0015431">
    <property type="term" value="F:ABC-type glutathione S-conjugate transporter activity"/>
    <property type="evidence" value="ECO:0007669"/>
    <property type="project" value="UniProtKB-EC"/>
</dbReference>
<feature type="transmembrane region" description="Helical" evidence="13">
    <location>
        <begin position="1212"/>
        <end position="1229"/>
    </location>
</feature>
<dbReference type="PANTHER" id="PTHR24223">
    <property type="entry name" value="ATP-BINDING CASSETTE SUB-FAMILY C"/>
    <property type="match status" value="1"/>
</dbReference>
<keyword evidence="3" id="KW-0813">Transport</keyword>
<keyword evidence="5" id="KW-0677">Repeat</keyword>
<feature type="domain" description="ABC transmembrane type-1" evidence="15">
    <location>
        <begin position="977"/>
        <end position="1264"/>
    </location>
</feature>
<dbReference type="FunFam" id="1.20.1560.10:FF:000006">
    <property type="entry name" value="ATP-binding cassette, sub-family C (CFTR/MRP), member 9"/>
    <property type="match status" value="1"/>
</dbReference>
<dbReference type="CDD" id="cd03244">
    <property type="entry name" value="ABCC_MRP_domain2"/>
    <property type="match status" value="1"/>
</dbReference>
<dbReference type="Gene3D" id="3.40.50.300">
    <property type="entry name" value="P-loop containing nucleotide triphosphate hydrolases"/>
    <property type="match status" value="2"/>
</dbReference>
<dbReference type="SMART" id="SM00382">
    <property type="entry name" value="AAA"/>
    <property type="match status" value="2"/>
</dbReference>
<dbReference type="InterPro" id="IPR011527">
    <property type="entry name" value="ABC1_TM_dom"/>
</dbReference>
<dbReference type="CDD" id="cd03250">
    <property type="entry name" value="ABCC_MRP_domain1"/>
    <property type="match status" value="1"/>
</dbReference>
<keyword evidence="4 13" id="KW-0812">Transmembrane</keyword>
<dbReference type="CDD" id="cd18595">
    <property type="entry name" value="ABC_6TM_MRP1_2_3_6_D1_like"/>
    <property type="match status" value="1"/>
</dbReference>
<evidence type="ECO:0000256" key="1">
    <source>
        <dbReference type="ARBA" id="ARBA00004128"/>
    </source>
</evidence>
<keyword evidence="6" id="KW-0547">Nucleotide-binding</keyword>
<feature type="region of interest" description="Disordered" evidence="12">
    <location>
        <begin position="868"/>
        <end position="895"/>
    </location>
</feature>
<evidence type="ECO:0000256" key="7">
    <source>
        <dbReference type="ARBA" id="ARBA00022840"/>
    </source>
</evidence>
<feature type="transmembrane region" description="Helical" evidence="13">
    <location>
        <begin position="312"/>
        <end position="332"/>
    </location>
</feature>
<feature type="transmembrane region" description="Helical" evidence="13">
    <location>
        <begin position="273"/>
        <end position="292"/>
    </location>
</feature>
<evidence type="ECO:0000256" key="8">
    <source>
        <dbReference type="ARBA" id="ARBA00022989"/>
    </source>
</evidence>
<organism evidence="16 17">
    <name type="scientific">Pinctada imbricata</name>
    <name type="common">Atlantic pearl-oyster</name>
    <name type="synonym">Pinctada martensii</name>
    <dbReference type="NCBI Taxonomy" id="66713"/>
    <lineage>
        <taxon>Eukaryota</taxon>
        <taxon>Metazoa</taxon>
        <taxon>Spiralia</taxon>
        <taxon>Lophotrochozoa</taxon>
        <taxon>Mollusca</taxon>
        <taxon>Bivalvia</taxon>
        <taxon>Autobranchia</taxon>
        <taxon>Pteriomorphia</taxon>
        <taxon>Pterioida</taxon>
        <taxon>Pterioidea</taxon>
        <taxon>Pteriidae</taxon>
        <taxon>Pinctada</taxon>
    </lineage>
</organism>
<keyword evidence="8 13" id="KW-1133">Transmembrane helix</keyword>
<dbReference type="PANTHER" id="PTHR24223:SF443">
    <property type="entry name" value="MULTIDRUG-RESISTANCE LIKE PROTEIN 1, ISOFORM I"/>
    <property type="match status" value="1"/>
</dbReference>
<accession>A0AA89C4L8</accession>
<comment type="caution">
    <text evidence="16">The sequence shown here is derived from an EMBL/GenBank/DDBJ whole genome shotgun (WGS) entry which is preliminary data.</text>
</comment>
<evidence type="ECO:0000256" key="13">
    <source>
        <dbReference type="SAM" id="Phobius"/>
    </source>
</evidence>
<feature type="transmembrane region" description="Helical" evidence="13">
    <location>
        <begin position="542"/>
        <end position="562"/>
    </location>
</feature>
<dbReference type="FunFam" id="3.40.50.300:FF:000074">
    <property type="entry name" value="Multidrug resistance-associated protein 5 isoform 1"/>
    <property type="match status" value="1"/>
</dbReference>
<dbReference type="GO" id="GO:0005524">
    <property type="term" value="F:ATP binding"/>
    <property type="evidence" value="ECO:0007669"/>
    <property type="project" value="UniProtKB-KW"/>
</dbReference>
<keyword evidence="7" id="KW-0067">ATP-binding</keyword>